<protein>
    <recommendedName>
        <fullName evidence="3">Mce/MlaD domain-containing protein</fullName>
    </recommendedName>
</protein>
<reference evidence="4" key="1">
    <citation type="submission" date="2022-12" db="EMBL/GenBank/DDBJ databases">
        <title>Paraconexibacter alkalitolerans sp. nov. and Baekduia alba sp. nov., isolated from soil and emended description of the genera Paraconexibacter (Chun et al., 2020) and Baekduia (An et al., 2020).</title>
        <authorList>
            <person name="Vieira S."/>
            <person name="Huber K.J."/>
            <person name="Geppert A."/>
            <person name="Wolf J."/>
            <person name="Neumann-Schaal M."/>
            <person name="Muesken M."/>
            <person name="Overmann J."/>
        </authorList>
    </citation>
    <scope>NUCLEOTIDE SEQUENCE</scope>
    <source>
        <strain evidence="4">AEG42_29</strain>
    </source>
</reference>
<dbReference type="Pfam" id="PF02470">
    <property type="entry name" value="MlaD"/>
    <property type="match status" value="1"/>
</dbReference>
<keyword evidence="2" id="KW-0732">Signal</keyword>
<dbReference type="PANTHER" id="PTHR33371">
    <property type="entry name" value="INTERMEMBRANE PHOSPHOLIPID TRANSPORT SYSTEM BINDING PROTEIN MLAD-RELATED"/>
    <property type="match status" value="1"/>
</dbReference>
<evidence type="ECO:0000256" key="1">
    <source>
        <dbReference type="SAM" id="MobiDB-lite"/>
    </source>
</evidence>
<evidence type="ECO:0000256" key="2">
    <source>
        <dbReference type="SAM" id="SignalP"/>
    </source>
</evidence>
<sequence length="449" mass="47215">MRAKATTVALLLIACAALAIIIGSGSSAPTHRVSFNVANAANLTPGLKVRAAGQQVGTITNISVRSGGNGARVTLRLTDQAVWPLPADTAVRIRYGGTIAASGRYVDLLRGVARGTPISDGGRIRRVELPVEFDEVFNTFGPRTRQNLRSTVDAAGSTLQAAGGPLRRALKSAPPAVHQVAGTLIDLGDTHATLDTLVRSTDRVLAATQRADPGLGPLLADAATTFTAVGDEASAVKRTLTEAPSTMKDTRTTLAQVDRTLTAATALTGKLAPGVQQLRKIILPLNSTLQTVHEVAPTARRALATTRRAAPDLTRLLDDAGALTPNLKSTLEQASTQLTCLRPYAPEIAGFASTWSGFVANGDKKNKYARLFNAVYPFPNDTPLTVPQLSKLMPGPFQAWGFPRAPGANAGQPWYQPDCGITADGADPAKDPEARNFDPFSKNLIEVAP</sequence>
<feature type="chain" id="PRO_5043739158" description="Mce/MlaD domain-containing protein" evidence="2">
    <location>
        <begin position="20"/>
        <end position="449"/>
    </location>
</feature>
<organism evidence="4">
    <name type="scientific">Paraconexibacter sp. AEG42_29</name>
    <dbReference type="NCBI Taxonomy" id="2997339"/>
    <lineage>
        <taxon>Bacteria</taxon>
        <taxon>Bacillati</taxon>
        <taxon>Actinomycetota</taxon>
        <taxon>Thermoleophilia</taxon>
        <taxon>Solirubrobacterales</taxon>
        <taxon>Paraconexibacteraceae</taxon>
        <taxon>Paraconexibacter</taxon>
    </lineage>
</organism>
<evidence type="ECO:0000259" key="3">
    <source>
        <dbReference type="Pfam" id="PF02470"/>
    </source>
</evidence>
<dbReference type="KEGG" id="parq:DSM112329_00484"/>
<feature type="region of interest" description="Disordered" evidence="1">
    <location>
        <begin position="416"/>
        <end position="449"/>
    </location>
</feature>
<dbReference type="RefSeq" id="WP_354700219.1">
    <property type="nucleotide sequence ID" value="NZ_CP114014.1"/>
</dbReference>
<evidence type="ECO:0000313" key="4">
    <source>
        <dbReference type="EMBL" id="XAY03664.1"/>
    </source>
</evidence>
<dbReference type="PROSITE" id="PS51257">
    <property type="entry name" value="PROKAR_LIPOPROTEIN"/>
    <property type="match status" value="1"/>
</dbReference>
<gene>
    <name evidence="4" type="ORF">DSM112329_00484</name>
</gene>
<feature type="compositionally biased region" description="Basic and acidic residues" evidence="1">
    <location>
        <begin position="427"/>
        <end position="436"/>
    </location>
</feature>
<feature type="domain" description="Mce/MlaD" evidence="3">
    <location>
        <begin position="30"/>
        <end position="110"/>
    </location>
</feature>
<dbReference type="InterPro" id="IPR003399">
    <property type="entry name" value="Mce/MlaD"/>
</dbReference>
<name>A0AAU7APX3_9ACTN</name>
<feature type="signal peptide" evidence="2">
    <location>
        <begin position="1"/>
        <end position="19"/>
    </location>
</feature>
<accession>A0AAU7APX3</accession>
<dbReference type="AlphaFoldDB" id="A0AAU7APX3"/>
<proteinExistence type="predicted"/>
<dbReference type="InterPro" id="IPR052336">
    <property type="entry name" value="MlaD_Phospholipid_Transporter"/>
</dbReference>
<dbReference type="EMBL" id="CP114014">
    <property type="protein sequence ID" value="XAY03664.1"/>
    <property type="molecule type" value="Genomic_DNA"/>
</dbReference>
<dbReference type="PANTHER" id="PTHR33371:SF4">
    <property type="entry name" value="INTERMEMBRANE PHOSPHOLIPID TRANSPORT SYSTEM BINDING PROTEIN MLAD"/>
    <property type="match status" value="1"/>
</dbReference>